<protein>
    <submittedName>
        <fullName evidence="1">Uncharacterized protein</fullName>
    </submittedName>
</protein>
<proteinExistence type="predicted"/>
<name>A0A0C9XZX8_9AGAM</name>
<reference evidence="2" key="2">
    <citation type="submission" date="2015-01" db="EMBL/GenBank/DDBJ databases">
        <title>Evolutionary Origins and Diversification of the Mycorrhizal Mutualists.</title>
        <authorList>
            <consortium name="DOE Joint Genome Institute"/>
            <consortium name="Mycorrhizal Genomics Consortium"/>
            <person name="Kohler A."/>
            <person name="Kuo A."/>
            <person name="Nagy L.G."/>
            <person name="Floudas D."/>
            <person name="Copeland A."/>
            <person name="Barry K.W."/>
            <person name="Cichocki N."/>
            <person name="Veneault-Fourrey C."/>
            <person name="LaButti K."/>
            <person name="Lindquist E.A."/>
            <person name="Lipzen A."/>
            <person name="Lundell T."/>
            <person name="Morin E."/>
            <person name="Murat C."/>
            <person name="Riley R."/>
            <person name="Ohm R."/>
            <person name="Sun H."/>
            <person name="Tunlid A."/>
            <person name="Henrissat B."/>
            <person name="Grigoriev I.V."/>
            <person name="Hibbett D.S."/>
            <person name="Martin F."/>
        </authorList>
    </citation>
    <scope>NUCLEOTIDE SEQUENCE [LARGE SCALE GENOMIC DNA]</scope>
    <source>
        <strain evidence="2">441</strain>
    </source>
</reference>
<reference evidence="1 2" key="1">
    <citation type="submission" date="2014-04" db="EMBL/GenBank/DDBJ databases">
        <authorList>
            <consortium name="DOE Joint Genome Institute"/>
            <person name="Kuo A."/>
            <person name="Kohler A."/>
            <person name="Costa M.D."/>
            <person name="Nagy L.G."/>
            <person name="Floudas D."/>
            <person name="Copeland A."/>
            <person name="Barry K.W."/>
            <person name="Cichocki N."/>
            <person name="Veneault-Fourrey C."/>
            <person name="LaButti K."/>
            <person name="Lindquist E.A."/>
            <person name="Lipzen A."/>
            <person name="Lundell T."/>
            <person name="Morin E."/>
            <person name="Murat C."/>
            <person name="Sun H."/>
            <person name="Tunlid A."/>
            <person name="Henrissat B."/>
            <person name="Grigoriev I.V."/>
            <person name="Hibbett D.S."/>
            <person name="Martin F."/>
            <person name="Nordberg H.P."/>
            <person name="Cantor M.N."/>
            <person name="Hua S.X."/>
        </authorList>
    </citation>
    <scope>NUCLEOTIDE SEQUENCE [LARGE SCALE GENOMIC DNA]</scope>
    <source>
        <strain evidence="1 2">441</strain>
    </source>
</reference>
<accession>A0A0C9XZX8</accession>
<dbReference type="HOGENOM" id="CLU_2503979_0_0_1"/>
<feature type="non-terminal residue" evidence="1">
    <location>
        <position position="86"/>
    </location>
</feature>
<dbReference type="AlphaFoldDB" id="A0A0C9XZX8"/>
<evidence type="ECO:0000313" key="1">
    <source>
        <dbReference type="EMBL" id="KIK18010.1"/>
    </source>
</evidence>
<dbReference type="OrthoDB" id="2660897at2759"/>
<organism evidence="1 2">
    <name type="scientific">Pisolithus microcarpus 441</name>
    <dbReference type="NCBI Taxonomy" id="765257"/>
    <lineage>
        <taxon>Eukaryota</taxon>
        <taxon>Fungi</taxon>
        <taxon>Dikarya</taxon>
        <taxon>Basidiomycota</taxon>
        <taxon>Agaricomycotina</taxon>
        <taxon>Agaricomycetes</taxon>
        <taxon>Agaricomycetidae</taxon>
        <taxon>Boletales</taxon>
        <taxon>Sclerodermatineae</taxon>
        <taxon>Pisolithaceae</taxon>
        <taxon>Pisolithus</taxon>
    </lineage>
</organism>
<keyword evidence="2" id="KW-1185">Reference proteome</keyword>
<dbReference type="Proteomes" id="UP000054018">
    <property type="component" value="Unassembled WGS sequence"/>
</dbReference>
<gene>
    <name evidence="1" type="ORF">PISMIDRAFT_684573</name>
</gene>
<evidence type="ECO:0000313" key="2">
    <source>
        <dbReference type="Proteomes" id="UP000054018"/>
    </source>
</evidence>
<sequence length="86" mass="9631">MVEIRSSSPHCRSMYEDSWTVKSWVKAVYYAGNSETTSHVSDDSSVVTFVHPAFHEGTGHPSTFNPDFDVPVCLDNPSWLSDLHLT</sequence>
<dbReference type="EMBL" id="KN833814">
    <property type="protein sequence ID" value="KIK18010.1"/>
    <property type="molecule type" value="Genomic_DNA"/>
</dbReference>